<protein>
    <submittedName>
        <fullName evidence="1">Uncharacterized protein</fullName>
    </submittedName>
</protein>
<keyword evidence="2" id="KW-1185">Reference proteome</keyword>
<proteinExistence type="predicted"/>
<sequence length="71" mass="8254">MNFLPLLDLREIGGRVSHHCPKGIPVKKDDFVSATDRLNDFRLNPYINLLKPKRNMLLIKKPHILKCKAFD</sequence>
<name>A0A1M7J0Z8_9FLAO</name>
<dbReference type="Proteomes" id="UP000190235">
    <property type="component" value="Chromosome I"/>
</dbReference>
<dbReference type="AlphaFoldDB" id="A0A1M7J0Z8"/>
<evidence type="ECO:0000313" key="2">
    <source>
        <dbReference type="Proteomes" id="UP000190235"/>
    </source>
</evidence>
<reference evidence="2" key="1">
    <citation type="submission" date="2016-11" db="EMBL/GenBank/DDBJ databases">
        <authorList>
            <person name="Varghese N."/>
            <person name="Submissions S."/>
        </authorList>
    </citation>
    <scope>NUCLEOTIDE SEQUENCE [LARGE SCALE GENOMIC DNA]</scope>
    <source>
        <strain evidence="2">ACAM 48</strain>
    </source>
</reference>
<gene>
    <name evidence="1" type="ORF">SAMN05878281_0770</name>
</gene>
<evidence type="ECO:0000313" key="1">
    <source>
        <dbReference type="EMBL" id="SHM46661.1"/>
    </source>
</evidence>
<accession>A0A1M7J0Z8</accession>
<dbReference type="STRING" id="143223.SAMN05878281_0770"/>
<organism evidence="1 2">
    <name type="scientific">Salegentibacter salegens</name>
    <dbReference type="NCBI Taxonomy" id="143223"/>
    <lineage>
        <taxon>Bacteria</taxon>
        <taxon>Pseudomonadati</taxon>
        <taxon>Bacteroidota</taxon>
        <taxon>Flavobacteriia</taxon>
        <taxon>Flavobacteriales</taxon>
        <taxon>Flavobacteriaceae</taxon>
        <taxon>Salegentibacter</taxon>
    </lineage>
</organism>
<dbReference type="EMBL" id="LT670848">
    <property type="protein sequence ID" value="SHM46661.1"/>
    <property type="molecule type" value="Genomic_DNA"/>
</dbReference>